<feature type="domain" description="Band 7" evidence="1">
    <location>
        <begin position="4"/>
        <end position="171"/>
    </location>
</feature>
<protein>
    <recommendedName>
        <fullName evidence="1">Band 7 domain-containing protein</fullName>
    </recommendedName>
</protein>
<gene>
    <name evidence="2" type="ORF">VaNZ11_012873</name>
</gene>
<dbReference type="PANTHER" id="PTHR43327">
    <property type="entry name" value="STOMATIN-LIKE PROTEIN 2, MITOCHONDRIAL"/>
    <property type="match status" value="1"/>
</dbReference>
<dbReference type="EMBL" id="BSDZ01000079">
    <property type="protein sequence ID" value="GLI68452.1"/>
    <property type="molecule type" value="Genomic_DNA"/>
</dbReference>
<dbReference type="PANTHER" id="PTHR43327:SF10">
    <property type="entry name" value="STOMATIN-LIKE PROTEIN 2, MITOCHONDRIAL"/>
    <property type="match status" value="1"/>
</dbReference>
<dbReference type="CDD" id="cd03407">
    <property type="entry name" value="SPFH_like_u4"/>
    <property type="match status" value="1"/>
</dbReference>
<dbReference type="SUPFAM" id="SSF117892">
    <property type="entry name" value="Band 7/SPFH domain"/>
    <property type="match status" value="1"/>
</dbReference>
<name>A0ABQ5SGJ5_9CHLO</name>
<keyword evidence="3" id="KW-1185">Reference proteome</keyword>
<dbReference type="Proteomes" id="UP001165090">
    <property type="component" value="Unassembled WGS sequence"/>
</dbReference>
<evidence type="ECO:0000313" key="2">
    <source>
        <dbReference type="EMBL" id="GLI68452.1"/>
    </source>
</evidence>
<accession>A0ABQ5SGJ5</accession>
<reference evidence="2 3" key="1">
    <citation type="journal article" date="2023" name="IScience">
        <title>Expanded male sex-determining region conserved during the evolution of homothallism in the green alga Volvox.</title>
        <authorList>
            <person name="Yamamoto K."/>
            <person name="Matsuzaki R."/>
            <person name="Mahakham W."/>
            <person name="Heman W."/>
            <person name="Sekimoto H."/>
            <person name="Kawachi M."/>
            <person name="Minakuchi Y."/>
            <person name="Toyoda A."/>
            <person name="Nozaki H."/>
        </authorList>
    </citation>
    <scope>NUCLEOTIDE SEQUENCE [LARGE SCALE GENOMIC DNA]</scope>
    <source>
        <strain evidence="2 3">NIES-4468</strain>
    </source>
</reference>
<dbReference type="Pfam" id="PF01145">
    <property type="entry name" value="Band_7"/>
    <property type="match status" value="1"/>
</dbReference>
<sequence>MSTCVCFACPEQETVSVIETCGKFSHVAQPGCNFICCCCGSVVSGTLSLRVQQLDVRCETKTKVCGLIMDNVFVTMVISVQYQVRRDAVFDAYYKLTNSTTQISSYVFDEVRAAVPKLNLDDAYEMKDDIAKSIKDALAKSMEGYGYMIIHVLVNDIEPAHKVKEAMNEINAARRLRVAAAEKAEAEKLSVVKAAEAEAEAKYLQGQGIARQRQAIIGGLRDSVADFQNGITDISSKEVLQLMLVTQYFDTLRDVGANKHASTVFLNHAPGGVSDIAAQIRNSFLEAQAGAVGRAGPSK</sequence>
<comment type="caution">
    <text evidence="2">The sequence shown here is derived from an EMBL/GenBank/DDBJ whole genome shotgun (WGS) entry which is preliminary data.</text>
</comment>
<proteinExistence type="predicted"/>
<dbReference type="InterPro" id="IPR050710">
    <property type="entry name" value="Band7/mec-2_domain"/>
</dbReference>
<organism evidence="2 3">
    <name type="scientific">Volvox africanus</name>
    <dbReference type="NCBI Taxonomy" id="51714"/>
    <lineage>
        <taxon>Eukaryota</taxon>
        <taxon>Viridiplantae</taxon>
        <taxon>Chlorophyta</taxon>
        <taxon>core chlorophytes</taxon>
        <taxon>Chlorophyceae</taxon>
        <taxon>CS clade</taxon>
        <taxon>Chlamydomonadales</taxon>
        <taxon>Volvocaceae</taxon>
        <taxon>Volvox</taxon>
    </lineage>
</organism>
<dbReference type="Gene3D" id="3.30.479.30">
    <property type="entry name" value="Band 7 domain"/>
    <property type="match status" value="1"/>
</dbReference>
<evidence type="ECO:0000259" key="1">
    <source>
        <dbReference type="SMART" id="SM00244"/>
    </source>
</evidence>
<dbReference type="SMART" id="SM00244">
    <property type="entry name" value="PHB"/>
    <property type="match status" value="1"/>
</dbReference>
<evidence type="ECO:0000313" key="3">
    <source>
        <dbReference type="Proteomes" id="UP001165090"/>
    </source>
</evidence>
<dbReference type="InterPro" id="IPR001107">
    <property type="entry name" value="Band_7"/>
</dbReference>
<dbReference type="InterPro" id="IPR036013">
    <property type="entry name" value="Band_7/SPFH_dom_sf"/>
</dbReference>